<dbReference type="Pfam" id="PF07859">
    <property type="entry name" value="Abhydrolase_3"/>
    <property type="match status" value="1"/>
</dbReference>
<name>A0A9W9KH84_9EURO</name>
<gene>
    <name evidence="3" type="ORF">NUU61_003158</name>
</gene>
<dbReference type="Proteomes" id="UP001141434">
    <property type="component" value="Unassembled WGS sequence"/>
</dbReference>
<accession>A0A9W9KH84</accession>
<evidence type="ECO:0000313" key="4">
    <source>
        <dbReference type="Proteomes" id="UP001141434"/>
    </source>
</evidence>
<evidence type="ECO:0000313" key="3">
    <source>
        <dbReference type="EMBL" id="KAJ5105811.1"/>
    </source>
</evidence>
<protein>
    <recommendedName>
        <fullName evidence="2">Alpha/beta hydrolase fold-3 domain-containing protein</fullName>
    </recommendedName>
</protein>
<comment type="caution">
    <text evidence="3">The sequence shown here is derived from an EMBL/GenBank/DDBJ whole genome shotgun (WGS) entry which is preliminary data.</text>
</comment>
<keyword evidence="4" id="KW-1185">Reference proteome</keyword>
<proteinExistence type="predicted"/>
<dbReference type="Gene3D" id="3.40.50.1820">
    <property type="entry name" value="alpha/beta hydrolase"/>
    <property type="match status" value="1"/>
</dbReference>
<dbReference type="EMBL" id="JAPMSZ010000004">
    <property type="protein sequence ID" value="KAJ5105811.1"/>
    <property type="molecule type" value="Genomic_DNA"/>
</dbReference>
<dbReference type="GO" id="GO:0017000">
    <property type="term" value="P:antibiotic biosynthetic process"/>
    <property type="evidence" value="ECO:0007669"/>
    <property type="project" value="UniProtKB-ARBA"/>
</dbReference>
<dbReference type="OrthoDB" id="408631at2759"/>
<dbReference type="GeneID" id="81392908"/>
<dbReference type="InterPro" id="IPR029058">
    <property type="entry name" value="AB_hydrolase_fold"/>
</dbReference>
<dbReference type="GO" id="GO:0016787">
    <property type="term" value="F:hydrolase activity"/>
    <property type="evidence" value="ECO:0007669"/>
    <property type="project" value="UniProtKB-KW"/>
</dbReference>
<reference evidence="3" key="2">
    <citation type="journal article" date="2023" name="IMA Fungus">
        <title>Comparative genomic study of the Penicillium genus elucidates a diverse pangenome and 15 lateral gene transfer events.</title>
        <authorList>
            <person name="Petersen C."/>
            <person name="Sorensen T."/>
            <person name="Nielsen M.R."/>
            <person name="Sondergaard T.E."/>
            <person name="Sorensen J.L."/>
            <person name="Fitzpatrick D.A."/>
            <person name="Frisvad J.C."/>
            <person name="Nielsen K.L."/>
        </authorList>
    </citation>
    <scope>NUCLEOTIDE SEQUENCE</scope>
    <source>
        <strain evidence="3">IBT 34128</strain>
    </source>
</reference>
<keyword evidence="1" id="KW-0378">Hydrolase</keyword>
<dbReference type="GO" id="GO:0072330">
    <property type="term" value="P:monocarboxylic acid biosynthetic process"/>
    <property type="evidence" value="ECO:0007669"/>
    <property type="project" value="UniProtKB-ARBA"/>
</dbReference>
<dbReference type="InterPro" id="IPR050300">
    <property type="entry name" value="GDXG_lipolytic_enzyme"/>
</dbReference>
<dbReference type="SUPFAM" id="SSF53474">
    <property type="entry name" value="alpha/beta-Hydrolases"/>
    <property type="match status" value="1"/>
</dbReference>
<dbReference type="AlphaFoldDB" id="A0A9W9KH84"/>
<dbReference type="InterPro" id="IPR013094">
    <property type="entry name" value="AB_hydrolase_3"/>
</dbReference>
<evidence type="ECO:0000256" key="1">
    <source>
        <dbReference type="ARBA" id="ARBA00022801"/>
    </source>
</evidence>
<evidence type="ECO:0000259" key="2">
    <source>
        <dbReference type="Pfam" id="PF07859"/>
    </source>
</evidence>
<dbReference type="RefSeq" id="XP_056514807.1">
    <property type="nucleotide sequence ID" value="XM_056653740.1"/>
</dbReference>
<reference evidence="3" key="1">
    <citation type="submission" date="2022-11" db="EMBL/GenBank/DDBJ databases">
        <authorList>
            <person name="Petersen C."/>
        </authorList>
    </citation>
    <scope>NUCLEOTIDE SEQUENCE</scope>
    <source>
        <strain evidence="3">IBT 34128</strain>
    </source>
</reference>
<organism evidence="3 4">
    <name type="scientific">Penicillium alfredii</name>
    <dbReference type="NCBI Taxonomy" id="1506179"/>
    <lineage>
        <taxon>Eukaryota</taxon>
        <taxon>Fungi</taxon>
        <taxon>Dikarya</taxon>
        <taxon>Ascomycota</taxon>
        <taxon>Pezizomycotina</taxon>
        <taxon>Eurotiomycetes</taxon>
        <taxon>Eurotiomycetidae</taxon>
        <taxon>Eurotiales</taxon>
        <taxon>Aspergillaceae</taxon>
        <taxon>Penicillium</taxon>
    </lineage>
</organism>
<dbReference type="PANTHER" id="PTHR48081">
    <property type="entry name" value="AB HYDROLASE SUPERFAMILY PROTEIN C4A8.06C"/>
    <property type="match status" value="1"/>
</dbReference>
<feature type="domain" description="Alpha/beta hydrolase fold-3" evidence="2">
    <location>
        <begin position="89"/>
        <end position="295"/>
    </location>
</feature>
<dbReference type="PANTHER" id="PTHR48081:SF8">
    <property type="entry name" value="ALPHA_BETA HYDROLASE FOLD-3 DOMAIN-CONTAINING PROTEIN-RELATED"/>
    <property type="match status" value="1"/>
</dbReference>
<sequence length="320" mass="34795">MPVEFDPDFAQAMAPFFAAAAANPQPPTTDPYEIRSRAKPTFEKLMAMLPESPDVERQSFTIESYDGQSITLCRYFKKAADTTTPGPAIVHAHGGGMIFGSTDLFRKAHALQTSQSGVQMFSVDYRLAPEHPYPTPAEDCYAALAWVHSHAADFGIDRQRIATMGESAGGNLAASMTLMARDRGLSPGVAKQILNYPMLNDLNLEPIPALKDRVIWSTEANIGAWSAYLGADFRSDRVSQYAAPARATSVEGLPPTYLDVGSLDIFLNEDLQYVSRIAAANIPVEVHVYPGLPHASEYFTPGSAPTNRVLADRLRAITSL</sequence>